<accession>A0A9P4TWE6</accession>
<feature type="region of interest" description="Disordered" evidence="1">
    <location>
        <begin position="587"/>
        <end position="613"/>
    </location>
</feature>
<dbReference type="EMBL" id="MU007059">
    <property type="protein sequence ID" value="KAF2427506.1"/>
    <property type="molecule type" value="Genomic_DNA"/>
</dbReference>
<dbReference type="OrthoDB" id="3945824at2759"/>
<gene>
    <name evidence="3" type="ORF">EJ08DRAFT_662813</name>
</gene>
<evidence type="ECO:0000256" key="2">
    <source>
        <dbReference type="SAM" id="SignalP"/>
    </source>
</evidence>
<feature type="region of interest" description="Disordered" evidence="1">
    <location>
        <begin position="314"/>
        <end position="362"/>
    </location>
</feature>
<feature type="compositionally biased region" description="Polar residues" evidence="1">
    <location>
        <begin position="594"/>
        <end position="613"/>
    </location>
</feature>
<evidence type="ECO:0000313" key="4">
    <source>
        <dbReference type="Proteomes" id="UP000800235"/>
    </source>
</evidence>
<keyword evidence="4" id="KW-1185">Reference proteome</keyword>
<sequence length="639" mass="67594">MRLSYILRTLTLFCVSSIHGTSSQPATKKDLTTTITSTKAAIAFTTVRPSCAGKCGFRFPDNNYLTWQAISITANFTHATVVEVINTVRNTTRYSTIFNEVPANITVPPTNKAGTRVATTTIVKWPGSTVTTEIAYPTGYYDYSFAYAWSGTLEFTKANSTYCSTATKATTISMKSHPIIPYSSPYMWPQDWLIWQSCTTSLSLRDAKATSTVPKEVACPTHGHIFPHGGDATGLNYEMVAERYGGSFDNEDLFPEFAEYANCSNSAEAPAGFLTSVGFLTVKSVSHEGDSSTSFVSKSTSTLQTTTVPVYDSLTHDSKSTSEADFPTSTVLRPQASTGLRPTSPDTKSPTKEGPRSPSLTTVHQAVSIIGSRTVTPIANAHTTIDFQTLKLNTPITSGQGFSTTVIVLSTNEFREGLLVVGTSTSTISIASPSNSIPQAITIGSESIAYDSKSRFIVSGQTLTQGGKITIGLGAATTIIALTTDTANRNLLVVGSNTSTLARETSSLGQHPLVVGSITTSINDEGEYFAEGNTVKPMGSITLESGPTATILAPLITGDRLDDDGEDGSPHSTASFSGDVGSLIINGLGGGNPESGSAGRSTARNTRLSVSTTSNGSRKSIKLLTLNVSSILLVLLYGW</sequence>
<evidence type="ECO:0000313" key="3">
    <source>
        <dbReference type="EMBL" id="KAF2427506.1"/>
    </source>
</evidence>
<reference evidence="3" key="1">
    <citation type="journal article" date="2020" name="Stud. Mycol.">
        <title>101 Dothideomycetes genomes: a test case for predicting lifestyles and emergence of pathogens.</title>
        <authorList>
            <person name="Haridas S."/>
            <person name="Albert R."/>
            <person name="Binder M."/>
            <person name="Bloem J."/>
            <person name="Labutti K."/>
            <person name="Salamov A."/>
            <person name="Andreopoulos B."/>
            <person name="Baker S."/>
            <person name="Barry K."/>
            <person name="Bills G."/>
            <person name="Bluhm B."/>
            <person name="Cannon C."/>
            <person name="Castanera R."/>
            <person name="Culley D."/>
            <person name="Daum C."/>
            <person name="Ezra D."/>
            <person name="Gonzalez J."/>
            <person name="Henrissat B."/>
            <person name="Kuo A."/>
            <person name="Liang C."/>
            <person name="Lipzen A."/>
            <person name="Lutzoni F."/>
            <person name="Magnuson J."/>
            <person name="Mondo S."/>
            <person name="Nolan M."/>
            <person name="Ohm R."/>
            <person name="Pangilinan J."/>
            <person name="Park H.-J."/>
            <person name="Ramirez L."/>
            <person name="Alfaro M."/>
            <person name="Sun H."/>
            <person name="Tritt A."/>
            <person name="Yoshinaga Y."/>
            <person name="Zwiers L.-H."/>
            <person name="Turgeon B."/>
            <person name="Goodwin S."/>
            <person name="Spatafora J."/>
            <person name="Crous P."/>
            <person name="Grigoriev I."/>
        </authorList>
    </citation>
    <scope>NUCLEOTIDE SEQUENCE</scope>
    <source>
        <strain evidence="3">CBS 130266</strain>
    </source>
</reference>
<name>A0A9P4TWE6_9PEZI</name>
<proteinExistence type="predicted"/>
<feature type="chain" id="PRO_5040492225" evidence="2">
    <location>
        <begin position="24"/>
        <end position="639"/>
    </location>
</feature>
<feature type="signal peptide" evidence="2">
    <location>
        <begin position="1"/>
        <end position="23"/>
    </location>
</feature>
<feature type="compositionally biased region" description="Polar residues" evidence="1">
    <location>
        <begin position="323"/>
        <end position="348"/>
    </location>
</feature>
<keyword evidence="2" id="KW-0732">Signal</keyword>
<protein>
    <submittedName>
        <fullName evidence="3">Uncharacterized protein</fullName>
    </submittedName>
</protein>
<evidence type="ECO:0000256" key="1">
    <source>
        <dbReference type="SAM" id="MobiDB-lite"/>
    </source>
</evidence>
<feature type="region of interest" description="Disordered" evidence="1">
    <location>
        <begin position="559"/>
        <end position="578"/>
    </location>
</feature>
<organism evidence="3 4">
    <name type="scientific">Tothia fuscella</name>
    <dbReference type="NCBI Taxonomy" id="1048955"/>
    <lineage>
        <taxon>Eukaryota</taxon>
        <taxon>Fungi</taxon>
        <taxon>Dikarya</taxon>
        <taxon>Ascomycota</taxon>
        <taxon>Pezizomycotina</taxon>
        <taxon>Dothideomycetes</taxon>
        <taxon>Pleosporomycetidae</taxon>
        <taxon>Venturiales</taxon>
        <taxon>Cylindrosympodiaceae</taxon>
        <taxon>Tothia</taxon>
    </lineage>
</organism>
<dbReference type="Proteomes" id="UP000800235">
    <property type="component" value="Unassembled WGS sequence"/>
</dbReference>
<dbReference type="AlphaFoldDB" id="A0A9P4TWE6"/>
<comment type="caution">
    <text evidence="3">The sequence shown here is derived from an EMBL/GenBank/DDBJ whole genome shotgun (WGS) entry which is preliminary data.</text>
</comment>